<dbReference type="EMBL" id="LAVV01006436">
    <property type="protein sequence ID" value="KNZ59945.1"/>
    <property type="molecule type" value="Genomic_DNA"/>
</dbReference>
<protein>
    <submittedName>
        <fullName evidence="1">Uncharacterized protein</fullName>
    </submittedName>
</protein>
<organism evidence="1 2">
    <name type="scientific">Puccinia sorghi</name>
    <dbReference type="NCBI Taxonomy" id="27349"/>
    <lineage>
        <taxon>Eukaryota</taxon>
        <taxon>Fungi</taxon>
        <taxon>Dikarya</taxon>
        <taxon>Basidiomycota</taxon>
        <taxon>Pucciniomycotina</taxon>
        <taxon>Pucciniomycetes</taxon>
        <taxon>Pucciniales</taxon>
        <taxon>Pucciniaceae</taxon>
        <taxon>Puccinia</taxon>
    </lineage>
</organism>
<proteinExistence type="predicted"/>
<dbReference type="VEuPathDB" id="FungiDB:VP01_1639g12"/>
<reference evidence="1 2" key="1">
    <citation type="submission" date="2015-08" db="EMBL/GenBank/DDBJ databases">
        <title>Next Generation Sequencing and Analysis of the Genome of Puccinia sorghi L Schw, the Causal Agent of Maize Common Rust.</title>
        <authorList>
            <person name="Rochi L."/>
            <person name="Burguener G."/>
            <person name="Darino M."/>
            <person name="Turjanski A."/>
            <person name="Kreff E."/>
            <person name="Dieguez M.J."/>
            <person name="Sacco F."/>
        </authorList>
    </citation>
    <scope>NUCLEOTIDE SEQUENCE [LARGE SCALE GENOMIC DNA]</scope>
    <source>
        <strain evidence="1 2">RO10H11247</strain>
    </source>
</reference>
<sequence length="542" mass="63174">MVSDRISVDSRAAQAVEARSAFKFRVQFDVSLQGGTCPEALRPDRAHSSPGKCTPVGFNHAEMVEAMEAGTHVKGTAMECSRGKSLLNPVDGGIVNSQKKDWHLMIQSYNMLLEYANIAKGEELEASDAETIHQVIDQLTIFQNTLRHIFGVPGGSLSNRHLGKPENILVGLDKNDLESYITSISSLISALDIPMSLPKSLHHIQVAGNNCILQFIEYIRRYNLVPYDVGKSLQILLRSQLVVEWLVDSSRAIFRPGSKFDNEYRWRLYDEIQLKNHFQLTHYNNLYQQLSKTEKDWLLFQYLASRMNYQAEKAILESIIEPKKFCKPMFELIQFLIKIKELILEELERSNPHISIQKFMIDRKVDLVKMIKFIIEPKVEPGISFQDLHLTTNNIFATLDFFMSRFGSDLNEKAEMKGVNENAAEFREKFKLIRLATNICIWRDMIFDYDDYYSKNKSMAHKIPEHEWLEKRKFYWENLIKNVNSYRSTRNYQLSRDPQWREKINSNSYYKYLTDKYDLECEKLERMYQKSESSTVQAYPPI</sequence>
<comment type="caution">
    <text evidence="1">The sequence shown here is derived from an EMBL/GenBank/DDBJ whole genome shotgun (WGS) entry which is preliminary data.</text>
</comment>
<dbReference type="OrthoDB" id="2502606at2759"/>
<gene>
    <name evidence="1" type="ORF">VP01_1639g12</name>
</gene>
<dbReference type="Proteomes" id="UP000037035">
    <property type="component" value="Unassembled WGS sequence"/>
</dbReference>
<keyword evidence="2" id="KW-1185">Reference proteome</keyword>
<dbReference type="AlphaFoldDB" id="A0A0L6VIL1"/>
<accession>A0A0L6VIL1</accession>
<name>A0A0L6VIL1_9BASI</name>
<evidence type="ECO:0000313" key="2">
    <source>
        <dbReference type="Proteomes" id="UP000037035"/>
    </source>
</evidence>
<evidence type="ECO:0000313" key="1">
    <source>
        <dbReference type="EMBL" id="KNZ59945.1"/>
    </source>
</evidence>